<dbReference type="OrthoDB" id="1751331at2759"/>
<dbReference type="PANTHER" id="PTHR47165">
    <property type="entry name" value="OS03G0429900 PROTEIN"/>
    <property type="match status" value="1"/>
</dbReference>
<evidence type="ECO:0000256" key="1">
    <source>
        <dbReference type="ARBA" id="ARBA00023125"/>
    </source>
</evidence>
<dbReference type="AlphaFoldDB" id="A0A2U1L2P2"/>
<accession>A0A2U1L2P2</accession>
<gene>
    <name evidence="3" type="ORF">CTI12_AA539890</name>
</gene>
<dbReference type="EMBL" id="PKPP01011927">
    <property type="protein sequence ID" value="PWA43267.1"/>
    <property type="molecule type" value="Genomic_DNA"/>
</dbReference>
<dbReference type="STRING" id="35608.A0A2U1L2P2"/>
<dbReference type="InterPro" id="IPR031657">
    <property type="entry name" value="REPA_OB_2"/>
</dbReference>
<evidence type="ECO:0000313" key="4">
    <source>
        <dbReference type="Proteomes" id="UP000245207"/>
    </source>
</evidence>
<reference evidence="3 4" key="1">
    <citation type="journal article" date="2018" name="Mol. Plant">
        <title>The genome of Artemisia annua provides insight into the evolution of Asteraceae family and artemisinin biosynthesis.</title>
        <authorList>
            <person name="Shen Q."/>
            <person name="Zhang L."/>
            <person name="Liao Z."/>
            <person name="Wang S."/>
            <person name="Yan T."/>
            <person name="Shi P."/>
            <person name="Liu M."/>
            <person name="Fu X."/>
            <person name="Pan Q."/>
            <person name="Wang Y."/>
            <person name="Lv Z."/>
            <person name="Lu X."/>
            <person name="Zhang F."/>
            <person name="Jiang W."/>
            <person name="Ma Y."/>
            <person name="Chen M."/>
            <person name="Hao X."/>
            <person name="Li L."/>
            <person name="Tang Y."/>
            <person name="Lv G."/>
            <person name="Zhou Y."/>
            <person name="Sun X."/>
            <person name="Brodelius P.E."/>
            <person name="Rose J.K.C."/>
            <person name="Tang K."/>
        </authorList>
    </citation>
    <scope>NUCLEOTIDE SEQUENCE [LARGE SCALE GENOMIC DNA]</scope>
    <source>
        <strain evidence="4">cv. Huhao1</strain>
        <tissue evidence="3">Leaf</tissue>
    </source>
</reference>
<dbReference type="InterPro" id="IPR012340">
    <property type="entry name" value="NA-bd_OB-fold"/>
</dbReference>
<protein>
    <submittedName>
        <fullName evidence="3">Dynein light chain, type 1/2</fullName>
    </submittedName>
</protein>
<keyword evidence="4" id="KW-1185">Reference proteome</keyword>
<evidence type="ECO:0000259" key="2">
    <source>
        <dbReference type="Pfam" id="PF16900"/>
    </source>
</evidence>
<feature type="domain" description="Replication protein A OB" evidence="2">
    <location>
        <begin position="273"/>
        <end position="365"/>
    </location>
</feature>
<dbReference type="SUPFAM" id="SSF50249">
    <property type="entry name" value="Nucleic acid-binding proteins"/>
    <property type="match status" value="1"/>
</dbReference>
<comment type="caution">
    <text evidence="3">The sequence shown here is derived from an EMBL/GenBank/DDBJ whole genome shotgun (WGS) entry which is preliminary data.</text>
</comment>
<dbReference type="Gene3D" id="2.40.50.140">
    <property type="entry name" value="Nucleic acid-binding proteins"/>
    <property type="match status" value="1"/>
</dbReference>
<dbReference type="Proteomes" id="UP000245207">
    <property type="component" value="Unassembled WGS sequence"/>
</dbReference>
<dbReference type="Pfam" id="PF16900">
    <property type="entry name" value="REPA_OB_2"/>
    <property type="match status" value="1"/>
</dbReference>
<evidence type="ECO:0000313" key="3">
    <source>
        <dbReference type="EMBL" id="PWA43267.1"/>
    </source>
</evidence>
<organism evidence="3 4">
    <name type="scientific">Artemisia annua</name>
    <name type="common">Sweet wormwood</name>
    <dbReference type="NCBI Taxonomy" id="35608"/>
    <lineage>
        <taxon>Eukaryota</taxon>
        <taxon>Viridiplantae</taxon>
        <taxon>Streptophyta</taxon>
        <taxon>Embryophyta</taxon>
        <taxon>Tracheophyta</taxon>
        <taxon>Spermatophyta</taxon>
        <taxon>Magnoliopsida</taxon>
        <taxon>eudicotyledons</taxon>
        <taxon>Gunneridae</taxon>
        <taxon>Pentapetalae</taxon>
        <taxon>asterids</taxon>
        <taxon>campanulids</taxon>
        <taxon>Asterales</taxon>
        <taxon>Asteraceae</taxon>
        <taxon>Asteroideae</taxon>
        <taxon>Anthemideae</taxon>
        <taxon>Artemisiinae</taxon>
        <taxon>Artemisia</taxon>
    </lineage>
</organism>
<name>A0A2U1L2P2_ARTAN</name>
<dbReference type="PANTHER" id="PTHR47165:SF4">
    <property type="entry name" value="OS03G0429900 PROTEIN"/>
    <property type="match status" value="1"/>
</dbReference>
<keyword evidence="1" id="KW-0238">DNA-binding</keyword>
<sequence>MTTHKKEVMKSVSLIEEGRKTVSGTEERKRVSGVEVGRRSVENRADMVMINIGEVADLLQVRVIVTDMPGFMQVHAFRCARQTFDSLEKFSARQIALNMKKVRQYRVGGCKRKISLRCYNSFSLIDPPLVLLWSEFRIQEERISCLLLWKLRQEVNHFQYLLLLCIPISGVLFMNSHGDEAVRMLNVETLERYLFDNFVYGKKNKAWVLHICGLSKRALGSPVNPLMCQVRIIIDNWRACQVAYLLQDNDFPYHYFNFAAFNELNARLEKKNPILTDYIGYVHNVEKVKEYGGATSNRVKVRNIGIRNLNNNVVLFTLWNEDADNFEEDEYAQMKQPVILAVSSCYLKRYAGQIQLSATSATRYYFNPDVQETGELLAA</sequence>
<dbReference type="GO" id="GO:0003677">
    <property type="term" value="F:DNA binding"/>
    <property type="evidence" value="ECO:0007669"/>
    <property type="project" value="UniProtKB-KW"/>
</dbReference>
<proteinExistence type="predicted"/>
<dbReference type="CDD" id="cd04481">
    <property type="entry name" value="RPA1_DBD_B_like"/>
    <property type="match status" value="1"/>
</dbReference>